<protein>
    <submittedName>
        <fullName evidence="1">Uncharacterized protein</fullName>
    </submittedName>
</protein>
<dbReference type="Proteomes" id="UP000681722">
    <property type="component" value="Unassembled WGS sequence"/>
</dbReference>
<proteinExistence type="predicted"/>
<accession>A0A814WS74</accession>
<dbReference type="OrthoDB" id="10054573at2759"/>
<evidence type="ECO:0000313" key="1">
    <source>
        <dbReference type="EMBL" id="CAF1205540.1"/>
    </source>
</evidence>
<dbReference type="Proteomes" id="UP000663829">
    <property type="component" value="Unassembled WGS sequence"/>
</dbReference>
<evidence type="ECO:0000313" key="3">
    <source>
        <dbReference type="Proteomes" id="UP000663829"/>
    </source>
</evidence>
<comment type="caution">
    <text evidence="1">The sequence shown here is derived from an EMBL/GenBank/DDBJ whole genome shotgun (WGS) entry which is preliminary data.</text>
</comment>
<dbReference type="EMBL" id="CAJOBC010008744">
    <property type="protein sequence ID" value="CAF3969783.1"/>
    <property type="molecule type" value="Genomic_DNA"/>
</dbReference>
<reference evidence="1" key="1">
    <citation type="submission" date="2021-02" db="EMBL/GenBank/DDBJ databases">
        <authorList>
            <person name="Nowell W R."/>
        </authorList>
    </citation>
    <scope>NUCLEOTIDE SEQUENCE</scope>
</reference>
<sequence>MPIVGRRRAKRNFLSTIETLNGFCQLPFNISTFDIYFCYQPNASTPAYCPTSTNGTTGDCDPGFYGIETFNSTGITSHELLEVDIDIEGYHCLGFFYYFTNGNSNASIKVMSKSLIGGFNETIGLATEWTANKWHEYRNTFEIITTELQV</sequence>
<gene>
    <name evidence="1" type="ORF">GPM918_LOCUS23943</name>
    <name evidence="2" type="ORF">SRO942_LOCUS23942</name>
</gene>
<keyword evidence="3" id="KW-1185">Reference proteome</keyword>
<dbReference type="EMBL" id="CAJNOQ010008743">
    <property type="protein sequence ID" value="CAF1205540.1"/>
    <property type="molecule type" value="Genomic_DNA"/>
</dbReference>
<evidence type="ECO:0000313" key="2">
    <source>
        <dbReference type="EMBL" id="CAF3969783.1"/>
    </source>
</evidence>
<organism evidence="1 3">
    <name type="scientific">Didymodactylos carnosus</name>
    <dbReference type="NCBI Taxonomy" id="1234261"/>
    <lineage>
        <taxon>Eukaryota</taxon>
        <taxon>Metazoa</taxon>
        <taxon>Spiralia</taxon>
        <taxon>Gnathifera</taxon>
        <taxon>Rotifera</taxon>
        <taxon>Eurotatoria</taxon>
        <taxon>Bdelloidea</taxon>
        <taxon>Philodinida</taxon>
        <taxon>Philodinidae</taxon>
        <taxon>Didymodactylos</taxon>
    </lineage>
</organism>
<name>A0A814WS74_9BILA</name>
<dbReference type="AlphaFoldDB" id="A0A814WS74"/>